<dbReference type="Pfam" id="PF13946">
    <property type="entry name" value="DUF4214"/>
    <property type="match status" value="1"/>
</dbReference>
<keyword evidence="3" id="KW-1185">Reference proteome</keyword>
<reference evidence="2 3" key="1">
    <citation type="submission" date="2013-06" db="EMBL/GenBank/DDBJ databases">
        <title>Draft genome sequence of Thauera terpenica.</title>
        <authorList>
            <person name="Liu B."/>
            <person name="Frostegard A.H."/>
            <person name="Shapleigh J.P."/>
        </authorList>
    </citation>
    <scope>NUCLEOTIDE SEQUENCE [LARGE SCALE GENOMIC DNA]</scope>
    <source>
        <strain evidence="2 3">58Eu</strain>
    </source>
</reference>
<dbReference type="EMBL" id="ATJV01000071">
    <property type="protein sequence ID" value="EPZ14682.1"/>
    <property type="molecule type" value="Genomic_DNA"/>
</dbReference>
<dbReference type="eggNOG" id="COG2340">
    <property type="taxonomic scope" value="Bacteria"/>
</dbReference>
<evidence type="ECO:0000313" key="2">
    <source>
        <dbReference type="EMBL" id="EPZ14682.1"/>
    </source>
</evidence>
<accession>S9ZME8</accession>
<name>S9ZME8_9RHOO</name>
<comment type="caution">
    <text evidence="2">The sequence shown here is derived from an EMBL/GenBank/DDBJ whole genome shotgun (WGS) entry which is preliminary data.</text>
</comment>
<dbReference type="InterPro" id="IPR038255">
    <property type="entry name" value="PBS_linker_sf"/>
</dbReference>
<feature type="domain" description="DUF4214" evidence="1">
    <location>
        <begin position="46"/>
        <end position="116"/>
    </location>
</feature>
<sequence>MALDVDGDAGDVYRLYKAAFNRAPDELGLGYWIAKLDNGENLVNVAKGFTVSTEFKSTYGASLTDEFFLEKIYQNVLGRTYDEVGFNYWITGLQSGSMTREWVLTGFSQSNENKANVIGQISNGFEFIDHLL</sequence>
<evidence type="ECO:0000259" key="1">
    <source>
        <dbReference type="Pfam" id="PF13946"/>
    </source>
</evidence>
<gene>
    <name evidence="2" type="ORF">M622_17820</name>
</gene>
<dbReference type="Gene3D" id="1.10.3130.20">
    <property type="entry name" value="Phycobilisome linker domain"/>
    <property type="match status" value="1"/>
</dbReference>
<proteinExistence type="predicted"/>
<organism evidence="2 3">
    <name type="scientific">Thauera terpenica 58Eu</name>
    <dbReference type="NCBI Taxonomy" id="1348657"/>
    <lineage>
        <taxon>Bacteria</taxon>
        <taxon>Pseudomonadati</taxon>
        <taxon>Pseudomonadota</taxon>
        <taxon>Betaproteobacteria</taxon>
        <taxon>Rhodocyclales</taxon>
        <taxon>Zoogloeaceae</taxon>
        <taxon>Thauera</taxon>
    </lineage>
</organism>
<dbReference type="InterPro" id="IPR025282">
    <property type="entry name" value="DUF4214"/>
</dbReference>
<dbReference type="Proteomes" id="UP000015455">
    <property type="component" value="Unassembled WGS sequence"/>
</dbReference>
<dbReference type="AlphaFoldDB" id="S9ZME8"/>
<dbReference type="PATRIC" id="fig|1348657.5.peg.2831"/>
<dbReference type="STRING" id="1348657.M622_17820"/>
<protein>
    <recommendedName>
        <fullName evidence="1">DUF4214 domain-containing protein</fullName>
    </recommendedName>
</protein>
<evidence type="ECO:0000313" key="3">
    <source>
        <dbReference type="Proteomes" id="UP000015455"/>
    </source>
</evidence>